<evidence type="ECO:0000313" key="1">
    <source>
        <dbReference type="EMBL" id="GFO33218.1"/>
    </source>
</evidence>
<dbReference type="Proteomes" id="UP000735302">
    <property type="component" value="Unassembled WGS sequence"/>
</dbReference>
<reference evidence="1 2" key="1">
    <citation type="journal article" date="2021" name="Elife">
        <title>Chloroplast acquisition without the gene transfer in kleptoplastic sea slugs, Plakobranchus ocellatus.</title>
        <authorList>
            <person name="Maeda T."/>
            <person name="Takahashi S."/>
            <person name="Yoshida T."/>
            <person name="Shimamura S."/>
            <person name="Takaki Y."/>
            <person name="Nagai Y."/>
            <person name="Toyoda A."/>
            <person name="Suzuki Y."/>
            <person name="Arimoto A."/>
            <person name="Ishii H."/>
            <person name="Satoh N."/>
            <person name="Nishiyama T."/>
            <person name="Hasebe M."/>
            <person name="Maruyama T."/>
            <person name="Minagawa J."/>
            <person name="Obokata J."/>
            <person name="Shigenobu S."/>
        </authorList>
    </citation>
    <scope>NUCLEOTIDE SEQUENCE [LARGE SCALE GENOMIC DNA]</scope>
</reference>
<comment type="caution">
    <text evidence="1">The sequence shown here is derived from an EMBL/GenBank/DDBJ whole genome shotgun (WGS) entry which is preliminary data.</text>
</comment>
<organism evidence="1 2">
    <name type="scientific">Plakobranchus ocellatus</name>
    <dbReference type="NCBI Taxonomy" id="259542"/>
    <lineage>
        <taxon>Eukaryota</taxon>
        <taxon>Metazoa</taxon>
        <taxon>Spiralia</taxon>
        <taxon>Lophotrochozoa</taxon>
        <taxon>Mollusca</taxon>
        <taxon>Gastropoda</taxon>
        <taxon>Heterobranchia</taxon>
        <taxon>Euthyneura</taxon>
        <taxon>Panpulmonata</taxon>
        <taxon>Sacoglossa</taxon>
        <taxon>Placobranchoidea</taxon>
        <taxon>Plakobranchidae</taxon>
        <taxon>Plakobranchus</taxon>
    </lineage>
</organism>
<evidence type="ECO:0000313" key="2">
    <source>
        <dbReference type="Proteomes" id="UP000735302"/>
    </source>
</evidence>
<protein>
    <submittedName>
        <fullName evidence="1">Uncharacterized protein</fullName>
    </submittedName>
</protein>
<accession>A0AAV4CM13</accession>
<keyword evidence="2" id="KW-1185">Reference proteome</keyword>
<gene>
    <name evidence="1" type="ORF">PoB_005972300</name>
</gene>
<sequence length="121" mass="13513">MQPHDYTFLGLEHARPLLGAVRQACVHASHLCLGMRNARGRILCCSSQITAPYNIQGPLLPRHRPIPDLLTSVCVFVSCRTGQFAEWTNPRTIQHEVIVGRASASDHSTDLQLTLHLMFSR</sequence>
<proteinExistence type="predicted"/>
<dbReference type="EMBL" id="BLXT01006765">
    <property type="protein sequence ID" value="GFO33218.1"/>
    <property type="molecule type" value="Genomic_DNA"/>
</dbReference>
<name>A0AAV4CM13_9GAST</name>
<dbReference type="AlphaFoldDB" id="A0AAV4CM13"/>